<gene>
    <name evidence="1" type="ORF">GWO68_02650</name>
</gene>
<protein>
    <submittedName>
        <fullName evidence="1">Uncharacterized protein</fullName>
    </submittedName>
</protein>
<sequence>MTFLSIGGSETETIVIDQISSPHNYKVIAPLRADEYVHNLKIVVRGSINDTAMIGNVKLLAGKVNKVIYNSDWYSPDYELRYKPYKAIEGSLKVDLTFSYLN</sequence>
<evidence type="ECO:0000313" key="2">
    <source>
        <dbReference type="Proteomes" id="UP000478546"/>
    </source>
</evidence>
<dbReference type="EMBL" id="JAAEAA010000003">
    <property type="protein sequence ID" value="NDK54806.1"/>
    <property type="molecule type" value="Genomic_DNA"/>
</dbReference>
<comment type="caution">
    <text evidence="1">The sequence shown here is derived from an EMBL/GenBank/DDBJ whole genome shotgun (WGS) entry which is preliminary data.</text>
</comment>
<dbReference type="AlphaFoldDB" id="A0A6B2H2G0"/>
<keyword evidence="2" id="KW-1185">Reference proteome</keyword>
<reference evidence="1 2" key="1">
    <citation type="submission" date="2020-01" db="EMBL/GenBank/DDBJ databases">
        <authorList>
            <person name="Kim M.K."/>
        </authorList>
    </citation>
    <scope>NUCLEOTIDE SEQUENCE [LARGE SCALE GENOMIC DNA]</scope>
    <source>
        <strain evidence="1 2">BT213</strain>
    </source>
</reference>
<organism evidence="1 2">
    <name type="scientific">Pontibacter fetidus</name>
    <dbReference type="NCBI Taxonomy" id="2700082"/>
    <lineage>
        <taxon>Bacteria</taxon>
        <taxon>Pseudomonadati</taxon>
        <taxon>Bacteroidota</taxon>
        <taxon>Cytophagia</taxon>
        <taxon>Cytophagales</taxon>
        <taxon>Hymenobacteraceae</taxon>
        <taxon>Pontibacter</taxon>
    </lineage>
</organism>
<name>A0A6B2H2G0_9BACT</name>
<accession>A0A6B2H2G0</accession>
<proteinExistence type="predicted"/>
<evidence type="ECO:0000313" key="1">
    <source>
        <dbReference type="EMBL" id="NDK54806.1"/>
    </source>
</evidence>
<dbReference type="Proteomes" id="UP000478546">
    <property type="component" value="Unassembled WGS sequence"/>
</dbReference>